<dbReference type="Pfam" id="PF01546">
    <property type="entry name" value="Peptidase_M20"/>
    <property type="match status" value="1"/>
</dbReference>
<dbReference type="SUPFAM" id="SSF53187">
    <property type="entry name" value="Zn-dependent exopeptidases"/>
    <property type="match status" value="1"/>
</dbReference>
<dbReference type="SUPFAM" id="SSF55031">
    <property type="entry name" value="Bacterial exopeptidase dimerisation domain"/>
    <property type="match status" value="1"/>
</dbReference>
<dbReference type="NCBIfam" id="TIGR01893">
    <property type="entry name" value="aa-his-dipept"/>
    <property type="match status" value="1"/>
</dbReference>
<dbReference type="InterPro" id="IPR002933">
    <property type="entry name" value="Peptidase_M20"/>
</dbReference>
<dbReference type="RefSeq" id="WP_249698962.1">
    <property type="nucleotide sequence ID" value="NZ_JAMFLX010000008.1"/>
</dbReference>
<dbReference type="InterPro" id="IPR011650">
    <property type="entry name" value="Peptidase_M20_dimer"/>
</dbReference>
<gene>
    <name evidence="3" type="ORF">M3P05_07880</name>
</gene>
<dbReference type="Proteomes" id="UP001203338">
    <property type="component" value="Unassembled WGS sequence"/>
</dbReference>
<dbReference type="PIRSF" id="PIRSF016599">
    <property type="entry name" value="Xaa-His_dipept"/>
    <property type="match status" value="1"/>
</dbReference>
<dbReference type="InterPro" id="IPR001160">
    <property type="entry name" value="Peptidase_M20C"/>
</dbReference>
<keyword evidence="1" id="KW-0378">Hydrolase</keyword>
<dbReference type="PRINTS" id="PR00934">
    <property type="entry name" value="XHISDIPTASE"/>
</dbReference>
<comment type="caution">
    <text evidence="3">The sequence shown here is derived from an EMBL/GenBank/DDBJ whole genome shotgun (WGS) entry which is preliminary data.</text>
</comment>
<feature type="domain" description="Peptidase M20 dimerisation" evidence="2">
    <location>
        <begin position="208"/>
        <end position="293"/>
    </location>
</feature>
<evidence type="ECO:0000313" key="3">
    <source>
        <dbReference type="EMBL" id="MCL6269859.1"/>
    </source>
</evidence>
<evidence type="ECO:0000313" key="4">
    <source>
        <dbReference type="Proteomes" id="UP001203338"/>
    </source>
</evidence>
<dbReference type="Gene3D" id="3.40.630.10">
    <property type="entry name" value="Zn peptidases"/>
    <property type="match status" value="2"/>
</dbReference>
<evidence type="ECO:0000256" key="1">
    <source>
        <dbReference type="ARBA" id="ARBA00022801"/>
    </source>
</evidence>
<dbReference type="Pfam" id="PF07687">
    <property type="entry name" value="M20_dimer"/>
    <property type="match status" value="1"/>
</dbReference>
<dbReference type="PANTHER" id="PTHR43501">
    <property type="entry name" value="CYTOSOL NON-SPECIFIC DIPEPTIDASE"/>
    <property type="match status" value="1"/>
</dbReference>
<dbReference type="PANTHER" id="PTHR43501:SF1">
    <property type="entry name" value="CYTOSOL NON-SPECIFIC DIPEPTIDASE"/>
    <property type="match status" value="1"/>
</dbReference>
<keyword evidence="4" id="KW-1185">Reference proteome</keyword>
<organism evidence="3 4">
    <name type="scientific">Parendozoicomonas callyspongiae</name>
    <dbReference type="NCBI Taxonomy" id="2942213"/>
    <lineage>
        <taxon>Bacteria</taxon>
        <taxon>Pseudomonadati</taxon>
        <taxon>Pseudomonadota</taxon>
        <taxon>Gammaproteobacteria</taxon>
        <taxon>Oceanospirillales</taxon>
        <taxon>Endozoicomonadaceae</taxon>
        <taxon>Parendozoicomonas</taxon>
    </lineage>
</organism>
<accession>A0ABT0PER7</accession>
<evidence type="ECO:0000259" key="2">
    <source>
        <dbReference type="Pfam" id="PF07687"/>
    </source>
</evidence>
<dbReference type="EMBL" id="JAMFLX010000008">
    <property type="protein sequence ID" value="MCL6269859.1"/>
    <property type="molecule type" value="Genomic_DNA"/>
</dbReference>
<sequence length="485" mass="52521">MSALENLKPASLWNHFQDICDIPHPSGQEAALREHLIAFANKHELEYSVDETGNLIIRKPATPGMEDRAGVILQSHMDMVPQKNADTDHNFETDAIVPWIDGEWVKARGTTLGADNGIGMAASLAVLESRELKHGPVEALFTIDEERSMAGAEGLKPGFVNGTVLLNLDTEEEGELYVGCAGGVDVLADSTYQLEDVAAGSKFFNLTVKGLLGGHSGCDIHLQRGNANRIMVQILKRLQAIGGRIVEIDGGSLSNAIPREAFAVVAIAADKAEEVAAIVDLQQATARKALAETDAGVMVLAEEAEASTQIMSAQDQQKFLDLFQCVHNGVDRMSESVAGVVETSNNFAIMRVKEGKVFVHCFARSLSDDATTEMGERLCSLFRLAGCDVRQEGQFPGWKPNMDSAILASMKDTYQDLFGKEPEVKVIHAGLECGLLGGIYPTWDMISIGPTICFPHSPDEKVEIESVERFWTLLSESLVRAPKAA</sequence>
<name>A0ABT0PER7_9GAMM</name>
<dbReference type="CDD" id="cd03890">
    <property type="entry name" value="M20_pepD"/>
    <property type="match status" value="1"/>
</dbReference>
<protein>
    <submittedName>
        <fullName evidence="3">Aminoacyl-histidine dipeptidase</fullName>
    </submittedName>
</protein>
<reference evidence="3 4" key="1">
    <citation type="submission" date="2022-05" db="EMBL/GenBank/DDBJ databases">
        <authorList>
            <person name="Park J.-S."/>
        </authorList>
    </citation>
    <scope>NUCLEOTIDE SEQUENCE [LARGE SCALE GENOMIC DNA]</scope>
    <source>
        <strain evidence="3 4">2012CJ34-2</strain>
    </source>
</reference>
<proteinExistence type="predicted"/>
<dbReference type="InterPro" id="IPR036264">
    <property type="entry name" value="Bact_exopeptidase_dim_dom"/>
</dbReference>